<accession>A0A816FHN2</accession>
<dbReference type="SUPFAM" id="SSF54236">
    <property type="entry name" value="Ubiquitin-like"/>
    <property type="match status" value="1"/>
</dbReference>
<dbReference type="SUPFAM" id="SSF46934">
    <property type="entry name" value="UBA-like"/>
    <property type="match status" value="1"/>
</dbReference>
<gene>
    <name evidence="3" type="ORF">XAT740_LOCUS56969</name>
</gene>
<dbReference type="PROSITE" id="PS50030">
    <property type="entry name" value="UBA"/>
    <property type="match status" value="1"/>
</dbReference>
<dbReference type="SMART" id="SM00165">
    <property type="entry name" value="UBA"/>
    <property type="match status" value="1"/>
</dbReference>
<dbReference type="InterPro" id="IPR015940">
    <property type="entry name" value="UBA"/>
</dbReference>
<feature type="compositionally biased region" description="Low complexity" evidence="1">
    <location>
        <begin position="299"/>
        <end position="315"/>
    </location>
</feature>
<evidence type="ECO:0000313" key="3">
    <source>
        <dbReference type="EMBL" id="CAF1661577.1"/>
    </source>
</evidence>
<dbReference type="Proteomes" id="UP000663828">
    <property type="component" value="Unassembled WGS sequence"/>
</dbReference>
<feature type="region of interest" description="Disordered" evidence="1">
    <location>
        <begin position="296"/>
        <end position="315"/>
    </location>
</feature>
<keyword evidence="4" id="KW-1185">Reference proteome</keyword>
<proteinExistence type="predicted"/>
<evidence type="ECO:0000313" key="4">
    <source>
        <dbReference type="Proteomes" id="UP000663828"/>
    </source>
</evidence>
<dbReference type="InterPro" id="IPR009060">
    <property type="entry name" value="UBA-like_sf"/>
</dbReference>
<dbReference type="AlphaFoldDB" id="A0A816FHN2"/>
<evidence type="ECO:0000259" key="2">
    <source>
        <dbReference type="PROSITE" id="PS50030"/>
    </source>
</evidence>
<evidence type="ECO:0000256" key="1">
    <source>
        <dbReference type="SAM" id="MobiDB-lite"/>
    </source>
</evidence>
<reference evidence="3" key="1">
    <citation type="submission" date="2021-02" db="EMBL/GenBank/DDBJ databases">
        <authorList>
            <person name="Nowell W R."/>
        </authorList>
    </citation>
    <scope>NUCLEOTIDE SEQUENCE</scope>
</reference>
<name>A0A816FHN2_ADIRI</name>
<dbReference type="EMBL" id="CAJNOR010011475">
    <property type="protein sequence ID" value="CAF1661577.1"/>
    <property type="molecule type" value="Genomic_DNA"/>
</dbReference>
<dbReference type="InterPro" id="IPR029071">
    <property type="entry name" value="Ubiquitin-like_domsf"/>
</dbReference>
<comment type="caution">
    <text evidence="3">The sequence shown here is derived from an EMBL/GenBank/DDBJ whole genome shotgun (WGS) entry which is preliminary data.</text>
</comment>
<sequence length="357" mass="39987">VKTNKYKEATAMYTFNLVSFDSTLNNKSSSGIDLPSKLNTERCTIKELKAQITEILSLAEQSFDVYCQGVQLVGDDKHLDDYEIEQDDNLVIVPKIQLPNESAMETSAGLPGKSELHQSAKTIEISATPNEFHRLYWLMRTPDFWRKITQALPELLFDSSALGLCEDSVLFCLNHDIKYLTEIVQTNPLLYKVIAQVVKEWTSTSNTTNANDVQLSPAAYFLNGSPHLIEPAAPRQPAFNVMPRRITNEDFYRALEQTNRSSTTARPSNLPSQPTQRPPANNRRNIISIDQLRSALQRTSTPSTPITTAETTTNEPANVQELLDQMRNMGLTDEAANRQALEATNWDLKAALDLLLG</sequence>
<organism evidence="3 4">
    <name type="scientific">Adineta ricciae</name>
    <name type="common">Rotifer</name>
    <dbReference type="NCBI Taxonomy" id="249248"/>
    <lineage>
        <taxon>Eukaryota</taxon>
        <taxon>Metazoa</taxon>
        <taxon>Spiralia</taxon>
        <taxon>Gnathifera</taxon>
        <taxon>Rotifera</taxon>
        <taxon>Eurotatoria</taxon>
        <taxon>Bdelloidea</taxon>
        <taxon>Adinetida</taxon>
        <taxon>Adinetidae</taxon>
        <taxon>Adineta</taxon>
    </lineage>
</organism>
<feature type="non-terminal residue" evidence="3">
    <location>
        <position position="1"/>
    </location>
</feature>
<feature type="region of interest" description="Disordered" evidence="1">
    <location>
        <begin position="258"/>
        <end position="283"/>
    </location>
</feature>
<dbReference type="Gene3D" id="1.10.8.10">
    <property type="entry name" value="DNA helicase RuvA subunit, C-terminal domain"/>
    <property type="match status" value="1"/>
</dbReference>
<feature type="domain" description="UBA" evidence="2">
    <location>
        <begin position="312"/>
        <end position="357"/>
    </location>
</feature>
<protein>
    <recommendedName>
        <fullName evidence="2">UBA domain-containing protein</fullName>
    </recommendedName>
</protein>